<protein>
    <submittedName>
        <fullName evidence="1">Uncharacterized protein</fullName>
    </submittedName>
</protein>
<feature type="non-terminal residue" evidence="1">
    <location>
        <position position="1"/>
    </location>
</feature>
<dbReference type="Proteomes" id="UP000677228">
    <property type="component" value="Unassembled WGS sequence"/>
</dbReference>
<dbReference type="Proteomes" id="UP000682733">
    <property type="component" value="Unassembled WGS sequence"/>
</dbReference>
<accession>A0A8S2GB10</accession>
<gene>
    <name evidence="1" type="ORF">OVA965_LOCUS45660</name>
    <name evidence="2" type="ORF">TMI583_LOCUS49358</name>
</gene>
<dbReference type="InterPro" id="IPR027417">
    <property type="entry name" value="P-loop_NTPase"/>
</dbReference>
<feature type="non-terminal residue" evidence="1">
    <location>
        <position position="98"/>
    </location>
</feature>
<dbReference type="AlphaFoldDB" id="A0A8S2GB10"/>
<name>A0A8S2GB10_9BILA</name>
<evidence type="ECO:0000313" key="3">
    <source>
        <dbReference type="Proteomes" id="UP000677228"/>
    </source>
</evidence>
<evidence type="ECO:0000313" key="1">
    <source>
        <dbReference type="EMBL" id="CAF1669672.1"/>
    </source>
</evidence>
<evidence type="ECO:0000313" key="2">
    <source>
        <dbReference type="EMBL" id="CAF4541259.1"/>
    </source>
</evidence>
<sequence>VEYGIDLSIVDKLTLEYTFDEKNFNKITLPDQTVNEEQIYWIMLDCDVDTILKRIQSRPTSDIWETRKALSYFQQRFRNLSAHFGIPYIDTTQRTLEQ</sequence>
<dbReference type="Gene3D" id="3.40.50.300">
    <property type="entry name" value="P-loop containing nucleotide triphosphate hydrolases"/>
    <property type="match status" value="1"/>
</dbReference>
<reference evidence="1" key="1">
    <citation type="submission" date="2021-02" db="EMBL/GenBank/DDBJ databases">
        <authorList>
            <person name="Nowell W R."/>
        </authorList>
    </citation>
    <scope>NUCLEOTIDE SEQUENCE</scope>
</reference>
<dbReference type="EMBL" id="CAJOBA010107066">
    <property type="protein sequence ID" value="CAF4541259.1"/>
    <property type="molecule type" value="Genomic_DNA"/>
</dbReference>
<comment type="caution">
    <text evidence="1">The sequence shown here is derived from an EMBL/GenBank/DDBJ whole genome shotgun (WGS) entry which is preliminary data.</text>
</comment>
<dbReference type="EMBL" id="CAJNOK010073885">
    <property type="protein sequence ID" value="CAF1669672.1"/>
    <property type="molecule type" value="Genomic_DNA"/>
</dbReference>
<organism evidence="1 3">
    <name type="scientific">Didymodactylos carnosus</name>
    <dbReference type="NCBI Taxonomy" id="1234261"/>
    <lineage>
        <taxon>Eukaryota</taxon>
        <taxon>Metazoa</taxon>
        <taxon>Spiralia</taxon>
        <taxon>Gnathifera</taxon>
        <taxon>Rotifera</taxon>
        <taxon>Eurotatoria</taxon>
        <taxon>Bdelloidea</taxon>
        <taxon>Philodinida</taxon>
        <taxon>Philodinidae</taxon>
        <taxon>Didymodactylos</taxon>
    </lineage>
</organism>
<proteinExistence type="predicted"/>